<evidence type="ECO:0000256" key="1">
    <source>
        <dbReference type="SAM" id="Phobius"/>
    </source>
</evidence>
<keyword evidence="1" id="KW-0472">Membrane</keyword>
<protein>
    <submittedName>
        <fullName evidence="2">Uncharacterized protein</fullName>
    </submittedName>
</protein>
<reference evidence="2" key="1">
    <citation type="journal article" date="2015" name="Nature">
        <title>Complex archaea that bridge the gap between prokaryotes and eukaryotes.</title>
        <authorList>
            <person name="Spang A."/>
            <person name="Saw J.H."/>
            <person name="Jorgensen S.L."/>
            <person name="Zaremba-Niedzwiedzka K."/>
            <person name="Martijn J."/>
            <person name="Lind A.E."/>
            <person name="van Eijk R."/>
            <person name="Schleper C."/>
            <person name="Guy L."/>
            <person name="Ettema T.J."/>
        </authorList>
    </citation>
    <scope>NUCLEOTIDE SEQUENCE</scope>
</reference>
<keyword evidence="1" id="KW-1133">Transmembrane helix</keyword>
<gene>
    <name evidence="2" type="ORF">LCGC14_2518140</name>
</gene>
<comment type="caution">
    <text evidence="2">The sequence shown here is derived from an EMBL/GenBank/DDBJ whole genome shotgun (WGS) entry which is preliminary data.</text>
</comment>
<dbReference type="AlphaFoldDB" id="A0A0F8VBK8"/>
<accession>A0A0F8VBK8</accession>
<evidence type="ECO:0000313" key="2">
    <source>
        <dbReference type="EMBL" id="KKK41762.1"/>
    </source>
</evidence>
<dbReference type="EMBL" id="LAZR01070373">
    <property type="protein sequence ID" value="KKK41762.1"/>
    <property type="molecule type" value="Genomic_DNA"/>
</dbReference>
<name>A0A0F8VBK8_9ZZZZ</name>
<organism evidence="2">
    <name type="scientific">marine sediment metagenome</name>
    <dbReference type="NCBI Taxonomy" id="412755"/>
    <lineage>
        <taxon>unclassified sequences</taxon>
        <taxon>metagenomes</taxon>
        <taxon>ecological metagenomes</taxon>
    </lineage>
</organism>
<sequence length="64" mass="7734">MKLIIIFFLIVFAFLFGFLLYTFDYGVMDYDEYKKGDCDFVMYDDGSSQLENCARYIITRRLRE</sequence>
<keyword evidence="1" id="KW-0812">Transmembrane</keyword>
<proteinExistence type="predicted"/>
<feature type="transmembrane region" description="Helical" evidence="1">
    <location>
        <begin position="6"/>
        <end position="27"/>
    </location>
</feature>